<dbReference type="CDD" id="cd12193">
    <property type="entry name" value="bZIP_GCN4"/>
    <property type="match status" value="1"/>
</dbReference>
<evidence type="ECO:0000256" key="12">
    <source>
        <dbReference type="SAM" id="MobiDB-lite"/>
    </source>
</evidence>
<dbReference type="GO" id="GO:0003677">
    <property type="term" value="F:DNA binding"/>
    <property type="evidence" value="ECO:0007669"/>
    <property type="project" value="UniProtKB-KW"/>
</dbReference>
<comment type="similarity">
    <text evidence="9">Belongs to the bZIP family. GCN4 subfamily.</text>
</comment>
<evidence type="ECO:0000256" key="10">
    <source>
        <dbReference type="ARBA" id="ARBA00073680"/>
    </source>
</evidence>
<accession>A0AA38RZZ6</accession>
<feature type="region of interest" description="Disordered" evidence="12">
    <location>
        <begin position="91"/>
        <end position="113"/>
    </location>
</feature>
<feature type="compositionally biased region" description="Low complexity" evidence="12">
    <location>
        <begin position="243"/>
        <end position="254"/>
    </location>
</feature>
<keyword evidence="8" id="KW-0539">Nucleus</keyword>
<feature type="coiled-coil region" evidence="11">
    <location>
        <begin position="295"/>
        <end position="322"/>
    </location>
</feature>
<evidence type="ECO:0000256" key="1">
    <source>
        <dbReference type="ARBA" id="ARBA00004123"/>
    </source>
</evidence>
<dbReference type="InterPro" id="IPR046347">
    <property type="entry name" value="bZIP_sf"/>
</dbReference>
<dbReference type="PROSITE" id="PS50217">
    <property type="entry name" value="BZIP"/>
    <property type="match status" value="1"/>
</dbReference>
<dbReference type="Proteomes" id="UP001174691">
    <property type="component" value="Unassembled WGS sequence"/>
</dbReference>
<keyword evidence="15" id="KW-1185">Reference proteome</keyword>
<dbReference type="InterPro" id="IPR004827">
    <property type="entry name" value="bZIP"/>
</dbReference>
<organism evidence="14 15">
    <name type="scientific">Coniochaeta hoffmannii</name>
    <dbReference type="NCBI Taxonomy" id="91930"/>
    <lineage>
        <taxon>Eukaryota</taxon>
        <taxon>Fungi</taxon>
        <taxon>Dikarya</taxon>
        <taxon>Ascomycota</taxon>
        <taxon>Pezizomycotina</taxon>
        <taxon>Sordariomycetes</taxon>
        <taxon>Sordariomycetidae</taxon>
        <taxon>Coniochaetales</taxon>
        <taxon>Coniochaetaceae</taxon>
        <taxon>Coniochaeta</taxon>
    </lineage>
</organism>
<dbReference type="AlphaFoldDB" id="A0AA38RZZ6"/>
<keyword evidence="5" id="KW-0238">DNA-binding</keyword>
<evidence type="ECO:0000256" key="3">
    <source>
        <dbReference type="ARBA" id="ARBA00022605"/>
    </source>
</evidence>
<evidence type="ECO:0000256" key="2">
    <source>
        <dbReference type="ARBA" id="ARBA00011195"/>
    </source>
</evidence>
<proteinExistence type="inferred from homology"/>
<keyword evidence="4" id="KW-0805">Transcription regulation</keyword>
<sequence>MASLQFLQPAGKPRASEPATATGLCSHQQQHHHLQQQPFAQQQQQLSGSPGVQSQQVANIIQATGHPTSSSALHNNNNRFYASSAPSSAAALNQAHANSRPPVPLFPQNTGSVPQQGKMFSDYDDFVAFGGGASAYDMSRSASSSTNMGTISPGELVMSAPNSTALTNLTSPSIYTPDLLDSLDVSPSFEPADGWDPNPENWPTLFPEDVGQQSLVVAEQSPTLGGVDVEQEIAHGHERRKSSNVSPKSSSRHSLVSGVNARKRDKPLPPIVVDDPSDTVAVKRARNTLAARKSRERKAAKMEEYEARIAELEEQRDYWKQQAIARGAPAE</sequence>
<feature type="region of interest" description="Disordered" evidence="12">
    <location>
        <begin position="234"/>
        <end position="275"/>
    </location>
</feature>
<dbReference type="GO" id="GO:0003700">
    <property type="term" value="F:DNA-binding transcription factor activity"/>
    <property type="evidence" value="ECO:0007669"/>
    <property type="project" value="InterPro"/>
</dbReference>
<evidence type="ECO:0000256" key="11">
    <source>
        <dbReference type="SAM" id="Coils"/>
    </source>
</evidence>
<dbReference type="Gene3D" id="3.30.160.60">
    <property type="entry name" value="Classic Zinc Finger"/>
    <property type="match status" value="1"/>
</dbReference>
<dbReference type="FunFam" id="3.30.160.60:FF:001491">
    <property type="entry name" value="Cross-pathway control protein A"/>
    <property type="match status" value="1"/>
</dbReference>
<dbReference type="GO" id="GO:0005634">
    <property type="term" value="C:nucleus"/>
    <property type="evidence" value="ECO:0007669"/>
    <property type="project" value="UniProtKB-SubCell"/>
</dbReference>
<protein>
    <recommendedName>
        <fullName evidence="10">Cross-pathway control protein 1</fullName>
    </recommendedName>
</protein>
<evidence type="ECO:0000256" key="5">
    <source>
        <dbReference type="ARBA" id="ARBA00023125"/>
    </source>
</evidence>
<evidence type="ECO:0000313" key="14">
    <source>
        <dbReference type="EMBL" id="KAJ9162345.1"/>
    </source>
</evidence>
<comment type="subunit">
    <text evidence="2">Binds DNA as a dimer.</text>
</comment>
<comment type="subcellular location">
    <subcellularLocation>
        <location evidence="1">Nucleus</location>
    </subcellularLocation>
</comment>
<dbReference type="EMBL" id="JANBVN010000012">
    <property type="protein sequence ID" value="KAJ9162345.1"/>
    <property type="molecule type" value="Genomic_DNA"/>
</dbReference>
<feature type="compositionally biased region" description="Low complexity" evidence="12">
    <location>
        <begin position="35"/>
        <end position="54"/>
    </location>
</feature>
<evidence type="ECO:0000313" key="15">
    <source>
        <dbReference type="Proteomes" id="UP001174691"/>
    </source>
</evidence>
<keyword evidence="3" id="KW-0028">Amino-acid biosynthesis</keyword>
<keyword evidence="11" id="KW-0175">Coiled coil</keyword>
<dbReference type="PROSITE" id="PS00036">
    <property type="entry name" value="BZIP_BASIC"/>
    <property type="match status" value="1"/>
</dbReference>
<dbReference type="GO" id="GO:0008652">
    <property type="term" value="P:amino acid biosynthetic process"/>
    <property type="evidence" value="ECO:0007669"/>
    <property type="project" value="UniProtKB-KW"/>
</dbReference>
<evidence type="ECO:0000259" key="13">
    <source>
        <dbReference type="PROSITE" id="PS50217"/>
    </source>
</evidence>
<reference evidence="14" key="1">
    <citation type="submission" date="2022-07" db="EMBL/GenBank/DDBJ databases">
        <title>Fungi with potential for degradation of polypropylene.</title>
        <authorList>
            <person name="Gostincar C."/>
        </authorList>
    </citation>
    <scope>NUCLEOTIDE SEQUENCE</scope>
    <source>
        <strain evidence="14">EXF-13287</strain>
    </source>
</reference>
<evidence type="ECO:0000256" key="7">
    <source>
        <dbReference type="ARBA" id="ARBA00023163"/>
    </source>
</evidence>
<gene>
    <name evidence="14" type="ORF">NKR19_g1348</name>
</gene>
<evidence type="ECO:0000256" key="8">
    <source>
        <dbReference type="ARBA" id="ARBA00023242"/>
    </source>
</evidence>
<name>A0AA38RZZ6_9PEZI</name>
<evidence type="ECO:0000256" key="6">
    <source>
        <dbReference type="ARBA" id="ARBA00023159"/>
    </source>
</evidence>
<dbReference type="SUPFAM" id="SSF57959">
    <property type="entry name" value="Leucine zipper domain"/>
    <property type="match status" value="1"/>
</dbReference>
<dbReference type="Pfam" id="PF07716">
    <property type="entry name" value="bZIP_2"/>
    <property type="match status" value="1"/>
</dbReference>
<feature type="region of interest" description="Disordered" evidence="12">
    <location>
        <begin position="1"/>
        <end position="54"/>
    </location>
</feature>
<feature type="domain" description="BZIP" evidence="13">
    <location>
        <begin position="283"/>
        <end position="322"/>
    </location>
</feature>
<keyword evidence="6" id="KW-0010">Activator</keyword>
<evidence type="ECO:0000256" key="9">
    <source>
        <dbReference type="ARBA" id="ARBA00061302"/>
    </source>
</evidence>
<evidence type="ECO:0000256" key="4">
    <source>
        <dbReference type="ARBA" id="ARBA00023015"/>
    </source>
</evidence>
<comment type="caution">
    <text evidence="14">The sequence shown here is derived from an EMBL/GenBank/DDBJ whole genome shotgun (WGS) entry which is preliminary data.</text>
</comment>
<keyword evidence="7" id="KW-0804">Transcription</keyword>